<evidence type="ECO:0000256" key="1">
    <source>
        <dbReference type="PROSITE-ProRule" id="PRU00182"/>
    </source>
</evidence>
<dbReference type="PANTHER" id="PTHR13633">
    <property type="entry name" value="MITOCHONDRIAL TRANSCRIPTION RESCUE FACTOR 1"/>
    <property type="match status" value="1"/>
</dbReference>
<dbReference type="SUPFAM" id="SSF55174">
    <property type="entry name" value="Alpha-L RNA-binding motif"/>
    <property type="match status" value="1"/>
</dbReference>
<keyword evidence="1" id="KW-0694">RNA-binding</keyword>
<proteinExistence type="predicted"/>
<reference evidence="3 4" key="1">
    <citation type="submission" date="2023-07" db="EMBL/GenBank/DDBJ databases">
        <title>Genomic Encyclopedia of Type Strains, Phase IV (KMG-IV): sequencing the most valuable type-strain genomes for metagenomic binning, comparative biology and taxonomic classification.</title>
        <authorList>
            <person name="Goeker M."/>
        </authorList>
    </citation>
    <scope>NUCLEOTIDE SEQUENCE [LARGE SCALE GENOMIC DNA]</scope>
    <source>
        <strain evidence="3 4">DSM 23948</strain>
    </source>
</reference>
<dbReference type="InterPro" id="IPR012677">
    <property type="entry name" value="Nucleotide-bd_a/b_plait_sf"/>
</dbReference>
<feature type="domain" description="RNA-binding S4" evidence="2">
    <location>
        <begin position="181"/>
        <end position="243"/>
    </location>
</feature>
<dbReference type="SMART" id="SM00363">
    <property type="entry name" value="S4"/>
    <property type="match status" value="1"/>
</dbReference>
<evidence type="ECO:0000259" key="2">
    <source>
        <dbReference type="SMART" id="SM00363"/>
    </source>
</evidence>
<dbReference type="Pfam" id="PF01479">
    <property type="entry name" value="S4"/>
    <property type="match status" value="1"/>
</dbReference>
<dbReference type="Proteomes" id="UP001231362">
    <property type="component" value="Unassembled WGS sequence"/>
</dbReference>
<evidence type="ECO:0000313" key="4">
    <source>
        <dbReference type="Proteomes" id="UP001231362"/>
    </source>
</evidence>
<evidence type="ECO:0000313" key="3">
    <source>
        <dbReference type="EMBL" id="MDQ0155936.1"/>
    </source>
</evidence>
<organism evidence="3 4">
    <name type="scientific">Anoxybacillus andreesenii</name>
    <dbReference type="NCBI Taxonomy" id="1325932"/>
    <lineage>
        <taxon>Bacteria</taxon>
        <taxon>Bacillati</taxon>
        <taxon>Bacillota</taxon>
        <taxon>Bacilli</taxon>
        <taxon>Bacillales</taxon>
        <taxon>Anoxybacillaceae</taxon>
        <taxon>Anoxybacillus</taxon>
    </lineage>
</organism>
<keyword evidence="4" id="KW-1185">Reference proteome</keyword>
<sequence length="257" mass="29342">MNIYQHFRSEEHDFIDQVLEWKEYVENSYSPKLTDFLDPREQQIVQTIIGTQSDVKVDFSGGLVSNERKRALIFPDYYTVEESDFQIQLFEVDYPAKFITIEHPQVLGSLMSLGLKRGKFGDILVKNERVQFLVGKEVSDYIQLQLTKIGRASVTLKEVPLTEGILVSDSWIELSATVSSLRLDAVISAIFNISRQKSQEYIKHGLVKVNWTTIENSGFICDVADILSVRGYGRAKLVSLEGKTKKDKWRIVAGKQK</sequence>
<dbReference type="PANTHER" id="PTHR13633:SF3">
    <property type="entry name" value="MITOCHONDRIAL TRANSCRIPTION RESCUE FACTOR 1"/>
    <property type="match status" value="1"/>
</dbReference>
<name>A0ABT9V4S6_9BACL</name>
<dbReference type="Gene3D" id="3.30.70.330">
    <property type="match status" value="1"/>
</dbReference>
<dbReference type="EMBL" id="JAUSTU010000009">
    <property type="protein sequence ID" value="MDQ0155936.1"/>
    <property type="molecule type" value="Genomic_DNA"/>
</dbReference>
<dbReference type="PROSITE" id="PS50889">
    <property type="entry name" value="S4"/>
    <property type="match status" value="1"/>
</dbReference>
<dbReference type="Gene3D" id="3.30.1370.160">
    <property type="match status" value="1"/>
</dbReference>
<dbReference type="CDD" id="cd00165">
    <property type="entry name" value="S4"/>
    <property type="match status" value="1"/>
</dbReference>
<dbReference type="InterPro" id="IPR048443">
    <property type="entry name" value="RqcP2_N"/>
</dbReference>
<dbReference type="InterPro" id="IPR040591">
    <property type="entry name" value="RqcP2_RBD"/>
</dbReference>
<dbReference type="Pfam" id="PF21278">
    <property type="entry name" value="YlmH_1st"/>
    <property type="match status" value="1"/>
</dbReference>
<dbReference type="Gene3D" id="3.10.290.10">
    <property type="entry name" value="RNA-binding S4 domain"/>
    <property type="match status" value="1"/>
</dbReference>
<dbReference type="InterPro" id="IPR002942">
    <property type="entry name" value="S4_RNA-bd"/>
</dbReference>
<accession>A0ABT9V4S6</accession>
<dbReference type="InterPro" id="IPR036986">
    <property type="entry name" value="S4_RNA-bd_sf"/>
</dbReference>
<dbReference type="RefSeq" id="WP_307150457.1">
    <property type="nucleotide sequence ID" value="NZ_JAUSTU010000009.1"/>
</dbReference>
<gene>
    <name evidence="3" type="ORF">J2S07_002254</name>
</gene>
<comment type="caution">
    <text evidence="3">The sequence shown here is derived from an EMBL/GenBank/DDBJ whole genome shotgun (WGS) entry which is preliminary data.</text>
</comment>
<protein>
    <submittedName>
        <fullName evidence="3">RNA-binding protein YlmH</fullName>
    </submittedName>
</protein>
<dbReference type="Pfam" id="PF17774">
    <property type="entry name" value="YlmH_RBD"/>
    <property type="match status" value="1"/>
</dbReference>